<dbReference type="RefSeq" id="WP_199049752.1">
    <property type="nucleotide sequence ID" value="NZ_JAELXT010000013.1"/>
</dbReference>
<dbReference type="Proteomes" id="UP000620670">
    <property type="component" value="Unassembled WGS sequence"/>
</dbReference>
<organism evidence="2 3">
    <name type="scientific">Microvirga splendida</name>
    <dbReference type="NCBI Taxonomy" id="2795727"/>
    <lineage>
        <taxon>Bacteria</taxon>
        <taxon>Pseudomonadati</taxon>
        <taxon>Pseudomonadota</taxon>
        <taxon>Alphaproteobacteria</taxon>
        <taxon>Hyphomicrobiales</taxon>
        <taxon>Methylobacteriaceae</taxon>
        <taxon>Microvirga</taxon>
    </lineage>
</organism>
<name>A0ABS0Y2I1_9HYPH</name>
<comment type="caution">
    <text evidence="2">The sequence shown here is derived from an EMBL/GenBank/DDBJ whole genome shotgun (WGS) entry which is preliminary data.</text>
</comment>
<evidence type="ECO:0000259" key="1">
    <source>
        <dbReference type="Pfam" id="PF14024"/>
    </source>
</evidence>
<feature type="domain" description="DUF4240" evidence="1">
    <location>
        <begin position="1"/>
        <end position="123"/>
    </location>
</feature>
<dbReference type="InterPro" id="IPR025334">
    <property type="entry name" value="DUF4240"/>
</dbReference>
<proteinExistence type="predicted"/>
<sequence length="150" mass="16914">MNEQEFWSIIHLLDWEEAGDDDAVLQPAAEALSKRSIAEIQAFEDILSRKLHALDTRAHAQSIGTDAYINDDEFFSADAFLYARCVVVANGRGLYEMVLSDPAKFPQDLEFESLLSLAYAAFELKTGEECRGFETSVSYETFSNRTGWNQ</sequence>
<evidence type="ECO:0000313" key="2">
    <source>
        <dbReference type="EMBL" id="MBJ6126511.1"/>
    </source>
</evidence>
<protein>
    <submittedName>
        <fullName evidence="2">DUF4240 domain-containing protein</fullName>
    </submittedName>
</protein>
<gene>
    <name evidence="2" type="ORF">JAO75_13960</name>
</gene>
<keyword evidence="3" id="KW-1185">Reference proteome</keyword>
<dbReference type="Pfam" id="PF14024">
    <property type="entry name" value="DUF4240"/>
    <property type="match status" value="1"/>
</dbReference>
<evidence type="ECO:0000313" key="3">
    <source>
        <dbReference type="Proteomes" id="UP000620670"/>
    </source>
</evidence>
<reference evidence="3" key="1">
    <citation type="submission" date="2020-12" db="EMBL/GenBank/DDBJ databases">
        <title>Hymenobacter sp.</title>
        <authorList>
            <person name="Kim M.K."/>
        </authorList>
    </citation>
    <scope>NUCLEOTIDE SEQUENCE [LARGE SCALE GENOMIC DNA]</scope>
    <source>
        <strain evidence="3">BT325</strain>
    </source>
</reference>
<accession>A0ABS0Y2I1</accession>
<dbReference type="EMBL" id="JAELXT010000013">
    <property type="protein sequence ID" value="MBJ6126511.1"/>
    <property type="molecule type" value="Genomic_DNA"/>
</dbReference>